<organism evidence="3">
    <name type="scientific">Nippostrongylus brasiliensis</name>
    <name type="common">Rat hookworm</name>
    <dbReference type="NCBI Taxonomy" id="27835"/>
    <lineage>
        <taxon>Eukaryota</taxon>
        <taxon>Metazoa</taxon>
        <taxon>Ecdysozoa</taxon>
        <taxon>Nematoda</taxon>
        <taxon>Chromadorea</taxon>
        <taxon>Rhabditida</taxon>
        <taxon>Rhabditina</taxon>
        <taxon>Rhabditomorpha</taxon>
        <taxon>Strongyloidea</taxon>
        <taxon>Heligmosomidae</taxon>
        <taxon>Nippostrongylus</taxon>
    </lineage>
</organism>
<dbReference type="AlphaFoldDB" id="A0A0N4XJI5"/>
<evidence type="ECO:0000313" key="3">
    <source>
        <dbReference type="WBParaSite" id="NBR_0000268701-mRNA-1"/>
    </source>
</evidence>
<accession>A0A0N4XJI5</accession>
<gene>
    <name evidence="1" type="ORF">NBR_LOCUS2688</name>
</gene>
<protein>
    <submittedName>
        <fullName evidence="1 3">Uncharacterized protein</fullName>
    </submittedName>
</protein>
<reference evidence="3" key="1">
    <citation type="submission" date="2017-02" db="UniProtKB">
        <authorList>
            <consortium name="WormBaseParasite"/>
        </authorList>
    </citation>
    <scope>IDENTIFICATION</scope>
</reference>
<evidence type="ECO:0000313" key="2">
    <source>
        <dbReference type="Proteomes" id="UP000271162"/>
    </source>
</evidence>
<keyword evidence="2" id="KW-1185">Reference proteome</keyword>
<sequence length="129" mass="13987">MVGRPVSAAILNSLMTSGRPSNTSLVISLLQPNPGEDFATQTLPRKLVRAERSKTNALGKAVVVGGPSTIIASNASISHVSAVDVDMRKTQSFITRRGQSFSLERFRRPKTGSAKWQQEGDHQITEELL</sequence>
<dbReference type="STRING" id="27835.A0A0N4XJI5"/>
<proteinExistence type="predicted"/>
<dbReference type="WBParaSite" id="NBR_0000268701-mRNA-1">
    <property type="protein sequence ID" value="NBR_0000268701-mRNA-1"/>
    <property type="gene ID" value="NBR_0000268701"/>
</dbReference>
<evidence type="ECO:0000313" key="1">
    <source>
        <dbReference type="EMBL" id="VDL66277.1"/>
    </source>
</evidence>
<dbReference type="EMBL" id="UYSL01003316">
    <property type="protein sequence ID" value="VDL66277.1"/>
    <property type="molecule type" value="Genomic_DNA"/>
</dbReference>
<dbReference type="Proteomes" id="UP000271162">
    <property type="component" value="Unassembled WGS sequence"/>
</dbReference>
<name>A0A0N4XJI5_NIPBR</name>
<reference evidence="1 2" key="2">
    <citation type="submission" date="2018-11" db="EMBL/GenBank/DDBJ databases">
        <authorList>
            <consortium name="Pathogen Informatics"/>
        </authorList>
    </citation>
    <scope>NUCLEOTIDE SEQUENCE [LARGE SCALE GENOMIC DNA]</scope>
</reference>